<accession>A0ABD1G133</accession>
<feature type="compositionally biased region" description="Acidic residues" evidence="1">
    <location>
        <begin position="85"/>
        <end position="119"/>
    </location>
</feature>
<evidence type="ECO:0000256" key="1">
    <source>
        <dbReference type="SAM" id="MobiDB-lite"/>
    </source>
</evidence>
<name>A0ABD1G133_SALDI</name>
<dbReference type="EMBL" id="JBEAFC010000011">
    <property type="protein sequence ID" value="KAL1537777.1"/>
    <property type="molecule type" value="Genomic_DNA"/>
</dbReference>
<sequence>MAASSLFTSKLLNLRNSPLDNLIRRHLLQSSAAAKNTLPFTSNQFLLKSGGAESQLIPSSAYSPSSMQFGAARSYAAKGDRRDDADSDSDDETDFDDDLESLSGSEFDDEDEYGDSDDE</sequence>
<dbReference type="Proteomes" id="UP001567538">
    <property type="component" value="Unassembled WGS sequence"/>
</dbReference>
<evidence type="ECO:0000313" key="2">
    <source>
        <dbReference type="EMBL" id="KAL1537777.1"/>
    </source>
</evidence>
<reference evidence="2 3" key="1">
    <citation type="submission" date="2024-06" db="EMBL/GenBank/DDBJ databases">
        <title>A chromosome level genome sequence of Diviner's sage (Salvia divinorum).</title>
        <authorList>
            <person name="Ford S.A."/>
            <person name="Ro D.-K."/>
            <person name="Ness R.W."/>
            <person name="Phillips M.A."/>
        </authorList>
    </citation>
    <scope>NUCLEOTIDE SEQUENCE [LARGE SCALE GENOMIC DNA]</scope>
    <source>
        <strain evidence="2">SAF-2024a</strain>
        <tissue evidence="2">Leaf</tissue>
    </source>
</reference>
<feature type="region of interest" description="Disordered" evidence="1">
    <location>
        <begin position="59"/>
        <end position="119"/>
    </location>
</feature>
<protein>
    <submittedName>
        <fullName evidence="2">Uncharacterized protein</fullName>
    </submittedName>
</protein>
<feature type="compositionally biased region" description="Polar residues" evidence="1">
    <location>
        <begin position="59"/>
        <end position="68"/>
    </location>
</feature>
<dbReference type="AlphaFoldDB" id="A0ABD1G133"/>
<organism evidence="2 3">
    <name type="scientific">Salvia divinorum</name>
    <name type="common">Maria pastora</name>
    <name type="synonym">Diviner's sage</name>
    <dbReference type="NCBI Taxonomy" id="28513"/>
    <lineage>
        <taxon>Eukaryota</taxon>
        <taxon>Viridiplantae</taxon>
        <taxon>Streptophyta</taxon>
        <taxon>Embryophyta</taxon>
        <taxon>Tracheophyta</taxon>
        <taxon>Spermatophyta</taxon>
        <taxon>Magnoliopsida</taxon>
        <taxon>eudicotyledons</taxon>
        <taxon>Gunneridae</taxon>
        <taxon>Pentapetalae</taxon>
        <taxon>asterids</taxon>
        <taxon>lamiids</taxon>
        <taxon>Lamiales</taxon>
        <taxon>Lamiaceae</taxon>
        <taxon>Nepetoideae</taxon>
        <taxon>Mentheae</taxon>
        <taxon>Salviinae</taxon>
        <taxon>Salvia</taxon>
        <taxon>Salvia subgen. Calosphace</taxon>
    </lineage>
</organism>
<comment type="caution">
    <text evidence="2">The sequence shown here is derived from an EMBL/GenBank/DDBJ whole genome shotgun (WGS) entry which is preliminary data.</text>
</comment>
<gene>
    <name evidence="2" type="ORF">AAHA92_30260</name>
</gene>
<evidence type="ECO:0000313" key="3">
    <source>
        <dbReference type="Proteomes" id="UP001567538"/>
    </source>
</evidence>
<keyword evidence="3" id="KW-1185">Reference proteome</keyword>
<proteinExistence type="predicted"/>